<gene>
    <name evidence="2" type="ORF">OG863_37925</name>
</gene>
<reference evidence="2 3" key="1">
    <citation type="submission" date="2022-10" db="EMBL/GenBank/DDBJ databases">
        <title>The complete genomes of actinobacterial strains from the NBC collection.</title>
        <authorList>
            <person name="Joergensen T.S."/>
            <person name="Alvarez Arevalo M."/>
            <person name="Sterndorff E.B."/>
            <person name="Faurdal D."/>
            <person name="Vuksanovic O."/>
            <person name="Mourched A.-S."/>
            <person name="Charusanti P."/>
            <person name="Shaw S."/>
            <person name="Blin K."/>
            <person name="Weber T."/>
        </authorList>
    </citation>
    <scope>NUCLEOTIDE SEQUENCE [LARGE SCALE GENOMIC DNA]</scope>
    <source>
        <strain evidence="2 3">NBC 01774</strain>
    </source>
</reference>
<name>A0ABZ1FS24_9ACTN</name>
<organism evidence="2 3">
    <name type="scientific">Streptomyces decoyicus</name>
    <dbReference type="NCBI Taxonomy" id="249567"/>
    <lineage>
        <taxon>Bacteria</taxon>
        <taxon>Bacillati</taxon>
        <taxon>Actinomycetota</taxon>
        <taxon>Actinomycetes</taxon>
        <taxon>Kitasatosporales</taxon>
        <taxon>Streptomycetaceae</taxon>
        <taxon>Streptomyces</taxon>
    </lineage>
</organism>
<proteinExistence type="predicted"/>
<feature type="region of interest" description="Disordered" evidence="1">
    <location>
        <begin position="1"/>
        <end position="29"/>
    </location>
</feature>
<accession>A0ABZ1FS24</accession>
<evidence type="ECO:0000313" key="2">
    <source>
        <dbReference type="EMBL" id="WSB73260.1"/>
    </source>
</evidence>
<feature type="compositionally biased region" description="Low complexity" evidence="1">
    <location>
        <begin position="133"/>
        <end position="153"/>
    </location>
</feature>
<protein>
    <recommendedName>
        <fullName evidence="4">Lipoprotein</fullName>
    </recommendedName>
</protein>
<feature type="compositionally biased region" description="Basic and acidic residues" evidence="1">
    <location>
        <begin position="1"/>
        <end position="13"/>
    </location>
</feature>
<sequence length="250" mass="24458">MSWKKVSDIDADAHSSTGSAPTVGSALRRGRRVAAASLVAVAALSLTACGSGGDDTKASTKVSSSPDPSRVADEAAALGDVANEPRAKDKSTPSRKPSAPGKTGGAGGGASDDKTDRDGATGGGKGTGGADHTGGTDADGGSAAGSGSASQGKGVNGTWNGVLKYLAPGKMTVAPDSGPEQGFFVGSQTKSLGAAAMCASNGNVTMDESGYGTSPCTEAQLEEAAKMNSLDVRVTVEGGVATKIVEHYHP</sequence>
<evidence type="ECO:0008006" key="4">
    <source>
        <dbReference type="Google" id="ProtNLM"/>
    </source>
</evidence>
<keyword evidence="3" id="KW-1185">Reference proteome</keyword>
<dbReference type="Proteomes" id="UP001344251">
    <property type="component" value="Chromosome"/>
</dbReference>
<evidence type="ECO:0000256" key="1">
    <source>
        <dbReference type="SAM" id="MobiDB-lite"/>
    </source>
</evidence>
<feature type="region of interest" description="Disordered" evidence="1">
    <location>
        <begin position="48"/>
        <end position="157"/>
    </location>
</feature>
<feature type="compositionally biased region" description="Gly residues" evidence="1">
    <location>
        <begin position="120"/>
        <end position="132"/>
    </location>
</feature>
<dbReference type="RefSeq" id="WP_326622857.1">
    <property type="nucleotide sequence ID" value="NZ_CP109106.1"/>
</dbReference>
<dbReference type="EMBL" id="CP109106">
    <property type="protein sequence ID" value="WSB73260.1"/>
    <property type="molecule type" value="Genomic_DNA"/>
</dbReference>
<evidence type="ECO:0000313" key="3">
    <source>
        <dbReference type="Proteomes" id="UP001344251"/>
    </source>
</evidence>
<feature type="compositionally biased region" description="Basic and acidic residues" evidence="1">
    <location>
        <begin position="83"/>
        <end position="92"/>
    </location>
</feature>